<dbReference type="InterPro" id="IPR007685">
    <property type="entry name" value="RelA_SpoT"/>
</dbReference>
<dbReference type="GO" id="GO:0015969">
    <property type="term" value="P:guanosine tetraphosphate metabolic process"/>
    <property type="evidence" value="ECO:0007669"/>
    <property type="project" value="InterPro"/>
</dbReference>
<dbReference type="InterPro" id="IPR043519">
    <property type="entry name" value="NT_sf"/>
</dbReference>
<proteinExistence type="predicted"/>
<evidence type="ECO:0000259" key="1">
    <source>
        <dbReference type="Pfam" id="PF04607"/>
    </source>
</evidence>
<feature type="non-terminal residue" evidence="2">
    <location>
        <position position="1"/>
    </location>
</feature>
<organism evidence="2">
    <name type="scientific">marine sediment metagenome</name>
    <dbReference type="NCBI Taxonomy" id="412755"/>
    <lineage>
        <taxon>unclassified sequences</taxon>
        <taxon>metagenomes</taxon>
        <taxon>ecological metagenomes</taxon>
    </lineage>
</organism>
<sequence>EDLVACTLIVNKTSEIEAVKKVIEQKFNIEDEKSKRSRSPNEFVYDAVHLILSFKDDPLISNRNILGKKFELQIRTTLQNAIDKVTREEIYKTDVLTWQKDRTASEIRANLELLDLLLNFFPSIADFQEEREYELYKHRNKIIDLLKHIWTAEKLPEDLRRASIIIEDYLKLTDATVEDLSNWLEDAKYAYVVEAISITPCQIILMILFLEKKNRFLQTVKRGNRRLLITSEMIDICPELNEIDSSCRVNIDY</sequence>
<protein>
    <recommendedName>
        <fullName evidence="1">RelA/SpoT domain-containing protein</fullName>
    </recommendedName>
</protein>
<comment type="caution">
    <text evidence="2">The sequence shown here is derived from an EMBL/GenBank/DDBJ whole genome shotgun (WGS) entry which is preliminary data.</text>
</comment>
<evidence type="ECO:0000313" key="2">
    <source>
        <dbReference type="EMBL" id="GAF92892.1"/>
    </source>
</evidence>
<feature type="domain" description="RelA/SpoT" evidence="1">
    <location>
        <begin position="2"/>
        <end position="93"/>
    </location>
</feature>
<dbReference type="Pfam" id="PF04607">
    <property type="entry name" value="RelA_SpoT"/>
    <property type="match status" value="1"/>
</dbReference>
<name>X0TXM9_9ZZZZ</name>
<dbReference type="EMBL" id="BARS01015655">
    <property type="protein sequence ID" value="GAF92892.1"/>
    <property type="molecule type" value="Genomic_DNA"/>
</dbReference>
<accession>X0TXM9</accession>
<reference evidence="2" key="1">
    <citation type="journal article" date="2014" name="Front. Microbiol.">
        <title>High frequency of phylogenetically diverse reductive dehalogenase-homologous genes in deep subseafloor sedimentary metagenomes.</title>
        <authorList>
            <person name="Kawai M."/>
            <person name="Futagami T."/>
            <person name="Toyoda A."/>
            <person name="Takaki Y."/>
            <person name="Nishi S."/>
            <person name="Hori S."/>
            <person name="Arai W."/>
            <person name="Tsubouchi T."/>
            <person name="Morono Y."/>
            <person name="Uchiyama I."/>
            <person name="Ito T."/>
            <person name="Fujiyama A."/>
            <person name="Inagaki F."/>
            <person name="Takami H."/>
        </authorList>
    </citation>
    <scope>NUCLEOTIDE SEQUENCE</scope>
    <source>
        <strain evidence="2">Expedition CK06-06</strain>
    </source>
</reference>
<dbReference type="AlphaFoldDB" id="X0TXM9"/>
<dbReference type="Gene3D" id="3.30.460.10">
    <property type="entry name" value="Beta Polymerase, domain 2"/>
    <property type="match status" value="1"/>
</dbReference>
<dbReference type="SUPFAM" id="SSF81301">
    <property type="entry name" value="Nucleotidyltransferase"/>
    <property type="match status" value="1"/>
</dbReference>
<gene>
    <name evidence="2" type="ORF">S01H1_25870</name>
</gene>